<feature type="transmembrane region" description="Helical" evidence="1">
    <location>
        <begin position="366"/>
        <end position="385"/>
    </location>
</feature>
<keyword evidence="3" id="KW-1185">Reference proteome</keyword>
<feature type="transmembrane region" description="Helical" evidence="1">
    <location>
        <begin position="267"/>
        <end position="285"/>
    </location>
</feature>
<proteinExistence type="predicted"/>
<keyword evidence="1" id="KW-0812">Transmembrane</keyword>
<sequence>MSRNDQLEKMFVNRVRTETATVETYVIDIDKQSENPAVKKIFNPFHWYFVAGYYALIFPFKITKKQDGNGWEIRYWMVLKWLSLLIWWPLAWVFGITDLIVRLKMFYGSMGFKGNNGAWYYFDLAAFIFEQVLLFTFYRILMSKREKLEKLFKNVSAFSLFNQTDILVKTSARVSKWQKRFLTAYTLYIAILLIVMNVVKRLVYKYIFSLEAAIASARNRFFLSAMERNVTLINEYGNPDTNDIYSTENIIAVFSEMVLDFIRGCNTAFILVCFYSTLPLTLWFASKRFQQYLSGIYNPQVGSPLQSQNNSSLHADSILEKHEELRNLVATLNSIWSPSILYYIFSISLGIIAHINQVIAAADLVGIFHTANLILFFLVSLILLAEGRRMNASMKLFLWDRHIREQVFDQRRNELEWLERYLDIGPVGIGGIGSYEISYGFLAQLLVFMVTVFLISF</sequence>
<feature type="transmembrane region" description="Helical" evidence="1">
    <location>
        <begin position="437"/>
        <end position="456"/>
    </location>
</feature>
<name>A0ABP1RPC5_9HEXA</name>
<feature type="transmembrane region" description="Helical" evidence="1">
    <location>
        <begin position="75"/>
        <end position="97"/>
    </location>
</feature>
<comment type="caution">
    <text evidence="2">The sequence shown here is derived from an EMBL/GenBank/DDBJ whole genome shotgun (WGS) entry which is preliminary data.</text>
</comment>
<evidence type="ECO:0000256" key="1">
    <source>
        <dbReference type="SAM" id="Phobius"/>
    </source>
</evidence>
<dbReference type="EMBL" id="CAXLJM020000092">
    <property type="protein sequence ID" value="CAL8132123.1"/>
    <property type="molecule type" value="Genomic_DNA"/>
</dbReference>
<keyword evidence="1" id="KW-0472">Membrane</keyword>
<evidence type="ECO:0008006" key="4">
    <source>
        <dbReference type="Google" id="ProtNLM"/>
    </source>
</evidence>
<feature type="transmembrane region" description="Helical" evidence="1">
    <location>
        <begin position="45"/>
        <end position="63"/>
    </location>
</feature>
<accession>A0ABP1RPC5</accession>
<evidence type="ECO:0000313" key="3">
    <source>
        <dbReference type="Proteomes" id="UP001642540"/>
    </source>
</evidence>
<gene>
    <name evidence="2" type="ORF">ODALV1_LOCUS24481</name>
</gene>
<feature type="transmembrane region" description="Helical" evidence="1">
    <location>
        <begin position="340"/>
        <end position="360"/>
    </location>
</feature>
<organism evidence="2 3">
    <name type="scientific">Orchesella dallaii</name>
    <dbReference type="NCBI Taxonomy" id="48710"/>
    <lineage>
        <taxon>Eukaryota</taxon>
        <taxon>Metazoa</taxon>
        <taxon>Ecdysozoa</taxon>
        <taxon>Arthropoda</taxon>
        <taxon>Hexapoda</taxon>
        <taxon>Collembola</taxon>
        <taxon>Entomobryomorpha</taxon>
        <taxon>Entomobryoidea</taxon>
        <taxon>Orchesellidae</taxon>
        <taxon>Orchesellinae</taxon>
        <taxon>Orchesella</taxon>
    </lineage>
</organism>
<keyword evidence="1" id="KW-1133">Transmembrane helix</keyword>
<dbReference type="Proteomes" id="UP001642540">
    <property type="component" value="Unassembled WGS sequence"/>
</dbReference>
<protein>
    <recommendedName>
        <fullName evidence="4">Gustatory receptor</fullName>
    </recommendedName>
</protein>
<evidence type="ECO:0000313" key="2">
    <source>
        <dbReference type="EMBL" id="CAL8132123.1"/>
    </source>
</evidence>
<reference evidence="2 3" key="1">
    <citation type="submission" date="2024-08" db="EMBL/GenBank/DDBJ databases">
        <authorList>
            <person name="Cucini C."/>
            <person name="Frati F."/>
        </authorList>
    </citation>
    <scope>NUCLEOTIDE SEQUENCE [LARGE SCALE GENOMIC DNA]</scope>
</reference>
<feature type="transmembrane region" description="Helical" evidence="1">
    <location>
        <begin position="181"/>
        <end position="199"/>
    </location>
</feature>
<feature type="transmembrane region" description="Helical" evidence="1">
    <location>
        <begin position="117"/>
        <end position="141"/>
    </location>
</feature>